<comment type="caution">
    <text evidence="1">The sequence shown here is derived from an EMBL/GenBank/DDBJ whole genome shotgun (WGS) entry which is preliminary data.</text>
</comment>
<reference evidence="1 2" key="2">
    <citation type="journal article" date="2022" name="Mol. Ecol. Resour.">
        <title>The genomes of chicory, endive, great burdock and yacon provide insights into Asteraceae paleo-polyploidization history and plant inulin production.</title>
        <authorList>
            <person name="Fan W."/>
            <person name="Wang S."/>
            <person name="Wang H."/>
            <person name="Wang A."/>
            <person name="Jiang F."/>
            <person name="Liu H."/>
            <person name="Zhao H."/>
            <person name="Xu D."/>
            <person name="Zhang Y."/>
        </authorList>
    </citation>
    <scope>NUCLEOTIDE SEQUENCE [LARGE SCALE GENOMIC DNA]</scope>
    <source>
        <strain evidence="2">cv. Yunnan</strain>
        <tissue evidence="1">Leaves</tissue>
    </source>
</reference>
<dbReference type="Proteomes" id="UP001056120">
    <property type="component" value="Linkage Group LG03"/>
</dbReference>
<keyword evidence="2" id="KW-1185">Reference proteome</keyword>
<proteinExistence type="predicted"/>
<gene>
    <name evidence="1" type="ORF">L1987_09245</name>
</gene>
<evidence type="ECO:0000313" key="1">
    <source>
        <dbReference type="EMBL" id="KAI3821676.1"/>
    </source>
</evidence>
<name>A0ACB9JNG8_9ASTR</name>
<organism evidence="1 2">
    <name type="scientific">Smallanthus sonchifolius</name>
    <dbReference type="NCBI Taxonomy" id="185202"/>
    <lineage>
        <taxon>Eukaryota</taxon>
        <taxon>Viridiplantae</taxon>
        <taxon>Streptophyta</taxon>
        <taxon>Embryophyta</taxon>
        <taxon>Tracheophyta</taxon>
        <taxon>Spermatophyta</taxon>
        <taxon>Magnoliopsida</taxon>
        <taxon>eudicotyledons</taxon>
        <taxon>Gunneridae</taxon>
        <taxon>Pentapetalae</taxon>
        <taxon>asterids</taxon>
        <taxon>campanulids</taxon>
        <taxon>Asterales</taxon>
        <taxon>Asteraceae</taxon>
        <taxon>Asteroideae</taxon>
        <taxon>Heliantheae alliance</taxon>
        <taxon>Millerieae</taxon>
        <taxon>Smallanthus</taxon>
    </lineage>
</organism>
<sequence>MPMALSPCLTFVAIPIHNPGLFIANRKILRTVKFNILKPKVQFSVHNAKVVVLTLKISLMDNLKPGTHVGFAEEGKKCCVETAMKPAL</sequence>
<evidence type="ECO:0000313" key="2">
    <source>
        <dbReference type="Proteomes" id="UP001056120"/>
    </source>
</evidence>
<dbReference type="EMBL" id="CM042020">
    <property type="protein sequence ID" value="KAI3821676.1"/>
    <property type="molecule type" value="Genomic_DNA"/>
</dbReference>
<reference evidence="2" key="1">
    <citation type="journal article" date="2022" name="Mol. Ecol. Resour.">
        <title>The genomes of chicory, endive, great burdock and yacon provide insights into Asteraceae palaeo-polyploidization history and plant inulin production.</title>
        <authorList>
            <person name="Fan W."/>
            <person name="Wang S."/>
            <person name="Wang H."/>
            <person name="Wang A."/>
            <person name="Jiang F."/>
            <person name="Liu H."/>
            <person name="Zhao H."/>
            <person name="Xu D."/>
            <person name="Zhang Y."/>
        </authorList>
    </citation>
    <scope>NUCLEOTIDE SEQUENCE [LARGE SCALE GENOMIC DNA]</scope>
    <source>
        <strain evidence="2">cv. Yunnan</strain>
    </source>
</reference>
<protein>
    <submittedName>
        <fullName evidence="1">Uncharacterized protein</fullName>
    </submittedName>
</protein>
<accession>A0ACB9JNG8</accession>